<name>A0AAV0IQQ0_9ROSI</name>
<dbReference type="Pfam" id="PF26130">
    <property type="entry name" value="PB1-like"/>
    <property type="match status" value="1"/>
</dbReference>
<proteinExistence type="predicted"/>
<keyword evidence="3" id="KW-1185">Reference proteome</keyword>
<feature type="non-terminal residue" evidence="2">
    <location>
        <position position="1"/>
    </location>
</feature>
<gene>
    <name evidence="2" type="ORF">LITE_LOCUS10469</name>
</gene>
<dbReference type="AlphaFoldDB" id="A0AAV0IQQ0"/>
<protein>
    <recommendedName>
        <fullName evidence="1">PB1-like domain-containing protein</fullName>
    </recommendedName>
</protein>
<accession>A0AAV0IQQ0</accession>
<reference evidence="2" key="1">
    <citation type="submission" date="2022-08" db="EMBL/GenBank/DDBJ databases">
        <authorList>
            <person name="Gutierrez-Valencia J."/>
        </authorList>
    </citation>
    <scope>NUCLEOTIDE SEQUENCE</scope>
</reference>
<comment type="caution">
    <text evidence="2">The sequence shown here is derived from an EMBL/GenBank/DDBJ whole genome shotgun (WGS) entry which is preliminary data.</text>
</comment>
<dbReference type="Proteomes" id="UP001154282">
    <property type="component" value="Unassembled WGS sequence"/>
</dbReference>
<organism evidence="2 3">
    <name type="scientific">Linum tenue</name>
    <dbReference type="NCBI Taxonomy" id="586396"/>
    <lineage>
        <taxon>Eukaryota</taxon>
        <taxon>Viridiplantae</taxon>
        <taxon>Streptophyta</taxon>
        <taxon>Embryophyta</taxon>
        <taxon>Tracheophyta</taxon>
        <taxon>Spermatophyta</taxon>
        <taxon>Magnoliopsida</taxon>
        <taxon>eudicotyledons</taxon>
        <taxon>Gunneridae</taxon>
        <taxon>Pentapetalae</taxon>
        <taxon>rosids</taxon>
        <taxon>fabids</taxon>
        <taxon>Malpighiales</taxon>
        <taxon>Linaceae</taxon>
        <taxon>Linum</taxon>
    </lineage>
</organism>
<feature type="domain" description="PB1-like" evidence="1">
    <location>
        <begin position="1"/>
        <end position="52"/>
    </location>
</feature>
<evidence type="ECO:0000313" key="3">
    <source>
        <dbReference type="Proteomes" id="UP001154282"/>
    </source>
</evidence>
<evidence type="ECO:0000313" key="2">
    <source>
        <dbReference type="EMBL" id="CAI0399776.1"/>
    </source>
</evidence>
<dbReference type="EMBL" id="CAMGYJ010000004">
    <property type="protein sequence ID" value="CAI0399776.1"/>
    <property type="molecule type" value="Genomic_DNA"/>
</dbReference>
<sequence>TIELHYKGEIVHINDEDISYFGGEVVYLDWIDPDCLSLFELDGYVVDIGHMESMRMVEEYRTTHGWAYYWSLPGERLKAGLQELTSDSDILDMAAKIVLETKFVEVYLINKDELRKATLEA</sequence>
<evidence type="ECO:0000259" key="1">
    <source>
        <dbReference type="Pfam" id="PF26130"/>
    </source>
</evidence>
<dbReference type="InterPro" id="IPR058594">
    <property type="entry name" value="PB1-like_dom_pln"/>
</dbReference>